<dbReference type="InterPro" id="IPR011075">
    <property type="entry name" value="TetR_C"/>
</dbReference>
<keyword evidence="3" id="KW-0804">Transcription</keyword>
<evidence type="ECO:0000256" key="2">
    <source>
        <dbReference type="ARBA" id="ARBA00023125"/>
    </source>
</evidence>
<dbReference type="Gene3D" id="1.10.357.10">
    <property type="entry name" value="Tetracycline Repressor, domain 2"/>
    <property type="match status" value="1"/>
</dbReference>
<accession>A0ABQ3ZV95</accession>
<evidence type="ECO:0000313" key="6">
    <source>
        <dbReference type="EMBL" id="GIE22496.1"/>
    </source>
</evidence>
<dbReference type="PRINTS" id="PR00455">
    <property type="entry name" value="HTHTETR"/>
</dbReference>
<protein>
    <submittedName>
        <fullName evidence="6">TetR family transcriptional regulator</fullName>
    </submittedName>
</protein>
<keyword evidence="1" id="KW-0805">Transcription regulation</keyword>
<dbReference type="SUPFAM" id="SSF46689">
    <property type="entry name" value="Homeodomain-like"/>
    <property type="match status" value="1"/>
</dbReference>
<dbReference type="Proteomes" id="UP000603200">
    <property type="component" value="Unassembled WGS sequence"/>
</dbReference>
<evidence type="ECO:0000313" key="7">
    <source>
        <dbReference type="Proteomes" id="UP000603200"/>
    </source>
</evidence>
<name>A0ABQ3ZV95_9ACTN</name>
<dbReference type="InterPro" id="IPR001647">
    <property type="entry name" value="HTH_TetR"/>
</dbReference>
<dbReference type="SUPFAM" id="SSF48498">
    <property type="entry name" value="Tetracyclin repressor-like, C-terminal domain"/>
    <property type="match status" value="1"/>
</dbReference>
<dbReference type="PROSITE" id="PS50977">
    <property type="entry name" value="HTH_TETR_2"/>
    <property type="match status" value="1"/>
</dbReference>
<sequence length="189" mass="20596">MDPRATRSRQAILSAARELLLDQGPAGVTHQRVAQQAGVGRATVYRHWPQAEQLLLDVMDLAGLPFFAEPRVPLRAWFRRRLRELADELAMPEVAAVALTLMQGAVWDEQIARQRDQFVRTLTERIAAGLALATRSGETGGEASSRAGTVPDPHDAAAMLVGPILYRTALQGGSVPDAFIDRLVDNVLP</sequence>
<comment type="caution">
    <text evidence="6">The sequence shown here is derived from an EMBL/GenBank/DDBJ whole genome shotgun (WGS) entry which is preliminary data.</text>
</comment>
<keyword evidence="7" id="KW-1185">Reference proteome</keyword>
<dbReference type="Gene3D" id="1.10.10.60">
    <property type="entry name" value="Homeodomain-like"/>
    <property type="match status" value="1"/>
</dbReference>
<dbReference type="InterPro" id="IPR050109">
    <property type="entry name" value="HTH-type_TetR-like_transc_reg"/>
</dbReference>
<organism evidence="6 7">
    <name type="scientific">Winogradskya humida</name>
    <dbReference type="NCBI Taxonomy" id="113566"/>
    <lineage>
        <taxon>Bacteria</taxon>
        <taxon>Bacillati</taxon>
        <taxon>Actinomycetota</taxon>
        <taxon>Actinomycetes</taxon>
        <taxon>Micromonosporales</taxon>
        <taxon>Micromonosporaceae</taxon>
        <taxon>Winogradskya</taxon>
    </lineage>
</organism>
<dbReference type="PANTHER" id="PTHR30055">
    <property type="entry name" value="HTH-TYPE TRANSCRIPTIONAL REGULATOR RUTR"/>
    <property type="match status" value="1"/>
</dbReference>
<evidence type="ECO:0000259" key="5">
    <source>
        <dbReference type="PROSITE" id="PS50977"/>
    </source>
</evidence>
<dbReference type="EMBL" id="BOMN01000077">
    <property type="protein sequence ID" value="GIE22496.1"/>
    <property type="molecule type" value="Genomic_DNA"/>
</dbReference>
<dbReference type="PANTHER" id="PTHR30055:SF148">
    <property type="entry name" value="TETR-FAMILY TRANSCRIPTIONAL REGULATOR"/>
    <property type="match status" value="1"/>
</dbReference>
<feature type="domain" description="HTH tetR-type" evidence="5">
    <location>
        <begin position="6"/>
        <end position="66"/>
    </location>
</feature>
<dbReference type="InterPro" id="IPR036271">
    <property type="entry name" value="Tet_transcr_reg_TetR-rel_C_sf"/>
</dbReference>
<dbReference type="InterPro" id="IPR009057">
    <property type="entry name" value="Homeodomain-like_sf"/>
</dbReference>
<feature type="DNA-binding region" description="H-T-H motif" evidence="4">
    <location>
        <begin position="29"/>
        <end position="48"/>
    </location>
</feature>
<keyword evidence="2 4" id="KW-0238">DNA-binding</keyword>
<reference evidence="6 7" key="1">
    <citation type="submission" date="2021-01" db="EMBL/GenBank/DDBJ databases">
        <title>Whole genome shotgun sequence of Actinoplanes humidus NBRC 14915.</title>
        <authorList>
            <person name="Komaki H."/>
            <person name="Tamura T."/>
        </authorList>
    </citation>
    <scope>NUCLEOTIDE SEQUENCE [LARGE SCALE GENOMIC DNA]</scope>
    <source>
        <strain evidence="6 7">NBRC 14915</strain>
    </source>
</reference>
<gene>
    <name evidence="6" type="ORF">Ahu01nite_055980</name>
</gene>
<evidence type="ECO:0000256" key="4">
    <source>
        <dbReference type="PROSITE-ProRule" id="PRU00335"/>
    </source>
</evidence>
<proteinExistence type="predicted"/>
<evidence type="ECO:0000256" key="3">
    <source>
        <dbReference type="ARBA" id="ARBA00023163"/>
    </source>
</evidence>
<evidence type="ECO:0000256" key="1">
    <source>
        <dbReference type="ARBA" id="ARBA00023015"/>
    </source>
</evidence>
<dbReference type="Pfam" id="PF16859">
    <property type="entry name" value="TetR_C_11"/>
    <property type="match status" value="1"/>
</dbReference>
<dbReference type="Pfam" id="PF00440">
    <property type="entry name" value="TetR_N"/>
    <property type="match status" value="1"/>
</dbReference>